<accession>A0A3R7PHV1</accession>
<organism evidence="2 3">
    <name type="scientific">Penaeus vannamei</name>
    <name type="common">Whiteleg shrimp</name>
    <name type="synonym">Litopenaeus vannamei</name>
    <dbReference type="NCBI Taxonomy" id="6689"/>
    <lineage>
        <taxon>Eukaryota</taxon>
        <taxon>Metazoa</taxon>
        <taxon>Ecdysozoa</taxon>
        <taxon>Arthropoda</taxon>
        <taxon>Crustacea</taxon>
        <taxon>Multicrustacea</taxon>
        <taxon>Malacostraca</taxon>
        <taxon>Eumalacostraca</taxon>
        <taxon>Eucarida</taxon>
        <taxon>Decapoda</taxon>
        <taxon>Dendrobranchiata</taxon>
        <taxon>Penaeoidea</taxon>
        <taxon>Penaeidae</taxon>
        <taxon>Penaeus</taxon>
    </lineage>
</organism>
<feature type="region of interest" description="Disordered" evidence="1">
    <location>
        <begin position="1"/>
        <end position="126"/>
    </location>
</feature>
<keyword evidence="3" id="KW-1185">Reference proteome</keyword>
<proteinExistence type="predicted"/>
<reference evidence="2 3" key="1">
    <citation type="submission" date="2018-04" db="EMBL/GenBank/DDBJ databases">
        <authorList>
            <person name="Zhang X."/>
            <person name="Yuan J."/>
            <person name="Li F."/>
            <person name="Xiang J."/>
        </authorList>
    </citation>
    <scope>NUCLEOTIDE SEQUENCE [LARGE SCALE GENOMIC DNA]</scope>
    <source>
        <tissue evidence="2">Muscle</tissue>
    </source>
</reference>
<reference evidence="2 3" key="2">
    <citation type="submission" date="2019-01" db="EMBL/GenBank/DDBJ databases">
        <title>The decoding of complex shrimp genome reveals the adaptation for benthos swimmer, frequently molting mechanism and breeding impact on genome.</title>
        <authorList>
            <person name="Sun Y."/>
            <person name="Gao Y."/>
            <person name="Yu Y."/>
        </authorList>
    </citation>
    <scope>NUCLEOTIDE SEQUENCE [LARGE SCALE GENOMIC DNA]</scope>
    <source>
        <tissue evidence="2">Muscle</tissue>
    </source>
</reference>
<feature type="region of interest" description="Disordered" evidence="1">
    <location>
        <begin position="245"/>
        <end position="270"/>
    </location>
</feature>
<sequence length="375" mass="39636">MQTQQSQVSHSAPRVSPPAAAAPATICEPPPPSVSLGHHPSPQHHLPAWPDAPPPPAPPSSLADGGISRCHARSFPLPLTPPPRVPELSFLISSPASTPSSPPARELAETTPLASARSSQRNPAPPTVYFQARSHAVPRSWGLIICDRVVGFIIIGNDEDIKTLERGTASRLRLGGVVTAHPSRLSTTPHVLEGSHSARRDERPPGVNSLHAFLAPERKNTSRPISSIPPLKQFAAMGAARPCSPSSVLSSCDGEPHQTPSSRDPPTPKAPHVVFYRPSSSETTHACDVRLITTYLSPASAGIMAARPRIDCGRRGPRALRTAPRAPVAKNQLIGAVTWSPPNSRSSNQGAPFPSACGPTEGMTNDPTDLRDMNS</sequence>
<evidence type="ECO:0000313" key="2">
    <source>
        <dbReference type="EMBL" id="ROT67031.1"/>
    </source>
</evidence>
<dbReference type="AlphaFoldDB" id="A0A3R7PHV1"/>
<feature type="compositionally biased region" description="Polar residues" evidence="1">
    <location>
        <begin position="340"/>
        <end position="350"/>
    </location>
</feature>
<protein>
    <submittedName>
        <fullName evidence="2">Uncharacterized protein</fullName>
    </submittedName>
</protein>
<feature type="compositionally biased region" description="Polar residues" evidence="1">
    <location>
        <begin position="112"/>
        <end position="122"/>
    </location>
</feature>
<comment type="caution">
    <text evidence="2">The sequence shown here is derived from an EMBL/GenBank/DDBJ whole genome shotgun (WGS) entry which is preliminary data.</text>
</comment>
<gene>
    <name evidence="2" type="ORF">C7M84_014900</name>
</gene>
<evidence type="ECO:0000313" key="3">
    <source>
        <dbReference type="Proteomes" id="UP000283509"/>
    </source>
</evidence>
<dbReference type="EMBL" id="QCYY01002863">
    <property type="protein sequence ID" value="ROT67031.1"/>
    <property type="molecule type" value="Genomic_DNA"/>
</dbReference>
<feature type="region of interest" description="Disordered" evidence="1">
    <location>
        <begin position="339"/>
        <end position="375"/>
    </location>
</feature>
<feature type="compositionally biased region" description="Pro residues" evidence="1">
    <location>
        <begin position="50"/>
        <end position="59"/>
    </location>
</feature>
<dbReference type="Proteomes" id="UP000283509">
    <property type="component" value="Unassembled WGS sequence"/>
</dbReference>
<evidence type="ECO:0000256" key="1">
    <source>
        <dbReference type="SAM" id="MobiDB-lite"/>
    </source>
</evidence>
<feature type="region of interest" description="Disordered" evidence="1">
    <location>
        <begin position="185"/>
        <end position="208"/>
    </location>
</feature>
<feature type="compositionally biased region" description="Low complexity" evidence="1">
    <location>
        <begin position="9"/>
        <end position="27"/>
    </location>
</feature>
<name>A0A3R7PHV1_PENVA</name>